<feature type="signal peptide" evidence="2">
    <location>
        <begin position="1"/>
        <end position="28"/>
    </location>
</feature>
<keyword evidence="2" id="KW-0732">Signal</keyword>
<organism evidence="3 4">
    <name type="scientific">Oceaniferula marina</name>
    <dbReference type="NCBI Taxonomy" id="2748318"/>
    <lineage>
        <taxon>Bacteria</taxon>
        <taxon>Pseudomonadati</taxon>
        <taxon>Verrucomicrobiota</taxon>
        <taxon>Verrucomicrobiia</taxon>
        <taxon>Verrucomicrobiales</taxon>
        <taxon>Verrucomicrobiaceae</taxon>
        <taxon>Oceaniferula</taxon>
    </lineage>
</organism>
<reference evidence="3 4" key="1">
    <citation type="submission" date="2020-07" db="EMBL/GenBank/DDBJ databases">
        <title>Roseicoccus Jingziensis gen. nov., sp. nov., isolated from coastal seawater.</title>
        <authorList>
            <person name="Feng X."/>
        </authorList>
    </citation>
    <scope>NUCLEOTIDE SEQUENCE [LARGE SCALE GENOMIC DNA]</scope>
    <source>
        <strain evidence="3 4">N1E253</strain>
    </source>
</reference>
<evidence type="ECO:0000313" key="3">
    <source>
        <dbReference type="EMBL" id="NWK57082.1"/>
    </source>
</evidence>
<dbReference type="Proteomes" id="UP000557872">
    <property type="component" value="Unassembled WGS sequence"/>
</dbReference>
<keyword evidence="4" id="KW-1185">Reference proteome</keyword>
<evidence type="ECO:0008006" key="5">
    <source>
        <dbReference type="Google" id="ProtNLM"/>
    </source>
</evidence>
<protein>
    <recommendedName>
        <fullName evidence="5">Lipoprotein</fullName>
    </recommendedName>
</protein>
<dbReference type="AlphaFoldDB" id="A0A851GJB0"/>
<dbReference type="EMBL" id="JACBAZ010000008">
    <property type="protein sequence ID" value="NWK57082.1"/>
    <property type="molecule type" value="Genomic_DNA"/>
</dbReference>
<comment type="caution">
    <text evidence="3">The sequence shown here is derived from an EMBL/GenBank/DDBJ whole genome shotgun (WGS) entry which is preliminary data.</text>
</comment>
<sequence>MNPPIITALLLSLTAFGLSSCNGPSSQAQVITTPPNAKIDLSKVSLKISKAKLKMIDPNHYQLDFKYTLINKAGATLAFESIYSGKDELIQVNLNDKNGDPLFLGKRPLEGLTLASPRTMEIPKGKFSRVYTVPVMPELREKGDPITLRVRFHAPSRYDELRSTVEAQPLTIPWPQGPPIEAPDEAAAPDTGEYPLTSPAPDATPLPQR</sequence>
<proteinExistence type="predicted"/>
<evidence type="ECO:0000313" key="4">
    <source>
        <dbReference type="Proteomes" id="UP000557872"/>
    </source>
</evidence>
<feature type="region of interest" description="Disordered" evidence="1">
    <location>
        <begin position="169"/>
        <end position="209"/>
    </location>
</feature>
<feature type="chain" id="PRO_5032667398" description="Lipoprotein" evidence="2">
    <location>
        <begin position="29"/>
        <end position="209"/>
    </location>
</feature>
<name>A0A851GJB0_9BACT</name>
<dbReference type="RefSeq" id="WP_178933918.1">
    <property type="nucleotide sequence ID" value="NZ_JACBAZ010000008.1"/>
</dbReference>
<accession>A0A851GJB0</accession>
<gene>
    <name evidence="3" type="ORF">HW115_15780</name>
</gene>
<evidence type="ECO:0000256" key="1">
    <source>
        <dbReference type="SAM" id="MobiDB-lite"/>
    </source>
</evidence>
<evidence type="ECO:0000256" key="2">
    <source>
        <dbReference type="SAM" id="SignalP"/>
    </source>
</evidence>